<name>A0A6A6AAX7_9PLEO</name>
<evidence type="ECO:0000256" key="1">
    <source>
        <dbReference type="SAM" id="MobiDB-lite"/>
    </source>
</evidence>
<dbReference type="RefSeq" id="XP_033522406.1">
    <property type="nucleotide sequence ID" value="XM_033670598.1"/>
</dbReference>
<dbReference type="GeneID" id="54411030"/>
<reference evidence="2" key="1">
    <citation type="journal article" date="2020" name="Stud. Mycol.">
        <title>101 Dothideomycetes genomes: a test case for predicting lifestyles and emergence of pathogens.</title>
        <authorList>
            <person name="Haridas S."/>
            <person name="Albert R."/>
            <person name="Binder M."/>
            <person name="Bloem J."/>
            <person name="Labutti K."/>
            <person name="Salamov A."/>
            <person name="Andreopoulos B."/>
            <person name="Baker S."/>
            <person name="Barry K."/>
            <person name="Bills G."/>
            <person name="Bluhm B."/>
            <person name="Cannon C."/>
            <person name="Castanera R."/>
            <person name="Culley D."/>
            <person name="Daum C."/>
            <person name="Ezra D."/>
            <person name="Gonzalez J."/>
            <person name="Henrissat B."/>
            <person name="Kuo A."/>
            <person name="Liang C."/>
            <person name="Lipzen A."/>
            <person name="Lutzoni F."/>
            <person name="Magnuson J."/>
            <person name="Mondo S."/>
            <person name="Nolan M."/>
            <person name="Ohm R."/>
            <person name="Pangilinan J."/>
            <person name="Park H.-J."/>
            <person name="Ramirez L."/>
            <person name="Alfaro M."/>
            <person name="Sun H."/>
            <person name="Tritt A."/>
            <person name="Yoshinaga Y."/>
            <person name="Zwiers L.-H."/>
            <person name="Turgeon B."/>
            <person name="Goodwin S."/>
            <person name="Spatafora J."/>
            <person name="Crous P."/>
            <person name="Grigoriev I."/>
        </authorList>
    </citation>
    <scope>NUCLEOTIDE SEQUENCE</scope>
    <source>
        <strain evidence="2">CBS 119687</strain>
    </source>
</reference>
<evidence type="ECO:0000313" key="2">
    <source>
        <dbReference type="EMBL" id="KAF2128017.1"/>
    </source>
</evidence>
<dbReference type="AlphaFoldDB" id="A0A6A6AAX7"/>
<sequence>MSGILQKSNVIATRSYLRSICHTTTKSKDVTPISSRASSQPKSNHPAEEPSLPSFSLLQQIREARPATRYTVYAGLGLMAAVETTFWLSVARAKFFPATSEEAKQHDAELLERIRGAIKGYRQVWMRNYGRYYGAYQWGLEYGGLDGLENKRQ</sequence>
<evidence type="ECO:0000313" key="3">
    <source>
        <dbReference type="Proteomes" id="UP000799771"/>
    </source>
</evidence>
<accession>A0A6A6AAX7</accession>
<dbReference type="Proteomes" id="UP000799771">
    <property type="component" value="Unassembled WGS sequence"/>
</dbReference>
<protein>
    <submittedName>
        <fullName evidence="2">Uncharacterized protein</fullName>
    </submittedName>
</protein>
<keyword evidence="3" id="KW-1185">Reference proteome</keyword>
<organism evidence="2 3">
    <name type="scientific">Dothidotthia symphoricarpi CBS 119687</name>
    <dbReference type="NCBI Taxonomy" id="1392245"/>
    <lineage>
        <taxon>Eukaryota</taxon>
        <taxon>Fungi</taxon>
        <taxon>Dikarya</taxon>
        <taxon>Ascomycota</taxon>
        <taxon>Pezizomycotina</taxon>
        <taxon>Dothideomycetes</taxon>
        <taxon>Pleosporomycetidae</taxon>
        <taxon>Pleosporales</taxon>
        <taxon>Dothidotthiaceae</taxon>
        <taxon>Dothidotthia</taxon>
    </lineage>
</organism>
<feature type="compositionally biased region" description="Polar residues" evidence="1">
    <location>
        <begin position="32"/>
        <end position="43"/>
    </location>
</feature>
<dbReference type="EMBL" id="ML977509">
    <property type="protein sequence ID" value="KAF2128017.1"/>
    <property type="molecule type" value="Genomic_DNA"/>
</dbReference>
<proteinExistence type="predicted"/>
<feature type="region of interest" description="Disordered" evidence="1">
    <location>
        <begin position="27"/>
        <end position="54"/>
    </location>
</feature>
<gene>
    <name evidence="2" type="ORF">P153DRAFT_386990</name>
</gene>
<dbReference type="OrthoDB" id="3797897at2759"/>